<feature type="compositionally biased region" description="Low complexity" evidence="3">
    <location>
        <begin position="556"/>
        <end position="565"/>
    </location>
</feature>
<evidence type="ECO:0000256" key="1">
    <source>
        <dbReference type="ARBA" id="ARBA00022553"/>
    </source>
</evidence>
<dbReference type="GO" id="GO:0031588">
    <property type="term" value="C:nucleotide-activated protein kinase complex"/>
    <property type="evidence" value="ECO:0007669"/>
    <property type="project" value="TreeGrafter"/>
</dbReference>
<dbReference type="PANTHER" id="PTHR10343">
    <property type="entry name" value="5'-AMP-ACTIVATED PROTEIN KINASE , BETA SUBUNIT"/>
    <property type="match status" value="1"/>
</dbReference>
<dbReference type="Proteomes" id="UP000510647">
    <property type="component" value="Chromosome 8"/>
</dbReference>
<evidence type="ECO:0000313" key="6">
    <source>
        <dbReference type="Proteomes" id="UP000510647"/>
    </source>
</evidence>
<dbReference type="InterPro" id="IPR050827">
    <property type="entry name" value="CRP1_MDG1_kinase"/>
</dbReference>
<dbReference type="CDD" id="cd02859">
    <property type="entry name" value="E_set_AMPKbeta_like_N"/>
    <property type="match status" value="1"/>
</dbReference>
<feature type="region of interest" description="Disordered" evidence="3">
    <location>
        <begin position="405"/>
        <end position="455"/>
    </location>
</feature>
<protein>
    <recommendedName>
        <fullName evidence="4">AMP-activated protein kinase glycogen-binding domain-containing protein</fullName>
    </recommendedName>
</protein>
<organism evidence="5 6">
    <name type="scientific">Torulaspora globosa</name>
    <dbReference type="NCBI Taxonomy" id="48254"/>
    <lineage>
        <taxon>Eukaryota</taxon>
        <taxon>Fungi</taxon>
        <taxon>Dikarya</taxon>
        <taxon>Ascomycota</taxon>
        <taxon>Saccharomycotina</taxon>
        <taxon>Saccharomycetes</taxon>
        <taxon>Saccharomycetales</taxon>
        <taxon>Saccharomycetaceae</taxon>
        <taxon>Torulaspora</taxon>
    </lineage>
</organism>
<dbReference type="Gene3D" id="2.60.40.10">
    <property type="entry name" value="Immunoglobulins"/>
    <property type="match status" value="1"/>
</dbReference>
<reference evidence="5 6" key="1">
    <citation type="submission" date="2020-06" db="EMBL/GenBank/DDBJ databases">
        <title>The yeast mating-type switching endonuclease HO is a domesticated member of an unorthodox homing genetic element family.</title>
        <authorList>
            <person name="Coughlan A.Y."/>
            <person name="Lombardi L."/>
            <person name="Braun-Galleani S."/>
            <person name="Martos A.R."/>
            <person name="Galeote V."/>
            <person name="Bigey F."/>
            <person name="Dequin S."/>
            <person name="Byrne K.P."/>
            <person name="Wolfe K.H."/>
        </authorList>
    </citation>
    <scope>NUCLEOTIDE SEQUENCE [LARGE SCALE GENOMIC DNA]</scope>
    <source>
        <strain evidence="5 6">CBS2947</strain>
    </source>
</reference>
<feature type="compositionally biased region" description="Polar residues" evidence="3">
    <location>
        <begin position="267"/>
        <end position="279"/>
    </location>
</feature>
<comment type="similarity">
    <text evidence="2">Belongs to the CRP1/MDG1 family.</text>
</comment>
<dbReference type="GO" id="GO:0005737">
    <property type="term" value="C:cytoplasm"/>
    <property type="evidence" value="ECO:0007669"/>
    <property type="project" value="TreeGrafter"/>
</dbReference>
<sequence length="585" mass="62971">MSGSTVVDYTFEWPSGPEEVLVTGEFDQWKGTMPLLKTSSGAFELTFPVEIPAGKDKVFFKFIVDGTWLASDAYTKGVDENGIENNYISRNEALALSENPAGTRIPEAGGLVCATKGSAAEDDLIPEPGAYPKTPTDGKSEEAASKDTSKFESEAVESVPAVTGSFQTEKAGAKVKEAGEKEERSAEKPEESIGTEKAKQSAERAKQSAEKSEESIVTEKPEQRAEKSVESAKKPEQASDESTEKAKQFVEKAIETGNPGNAEEPSKSTIPTESATTSAPDPEPASLPKPTNTTEPEGIKGTEAPAKPEPATIPSLTVMTVGPEESNNLTSSGPSDKDVVTSTIITPPPPAGSTAISEVTGSTAATRDTALDTVPTASSSDSKKRFKIKRRFKKNKITGEKTIVSEERIPLDSEESGTEHPLVDEELVASPTEPTAGDVHIMPIGPPAESKNTQFKGLVGEPGLVVPENVTEIKEFTEIRDVDVDELNERLNKQEREKQTPTLDPKSHQNELQPQTSNKLYEVTNGETEPVKEDPEAKTASEKPTTAKNEKKPNVQKPSTTTTTPKQDEKKKKTGFFNKLKKIFH</sequence>
<evidence type="ECO:0000256" key="3">
    <source>
        <dbReference type="SAM" id="MobiDB-lite"/>
    </source>
</evidence>
<feature type="region of interest" description="Disordered" evidence="3">
    <location>
        <begin position="119"/>
        <end position="384"/>
    </location>
</feature>
<evidence type="ECO:0000313" key="5">
    <source>
        <dbReference type="EMBL" id="QLQ82644.1"/>
    </source>
</evidence>
<feature type="compositionally biased region" description="Basic and acidic residues" evidence="3">
    <location>
        <begin position="136"/>
        <end position="153"/>
    </location>
</feature>
<dbReference type="AlphaFoldDB" id="A0A7H9HY24"/>
<proteinExistence type="inferred from homology"/>
<dbReference type="GO" id="GO:0019901">
    <property type="term" value="F:protein kinase binding"/>
    <property type="evidence" value="ECO:0007669"/>
    <property type="project" value="TreeGrafter"/>
</dbReference>
<dbReference type="GO" id="GO:0005634">
    <property type="term" value="C:nucleus"/>
    <property type="evidence" value="ECO:0007669"/>
    <property type="project" value="TreeGrafter"/>
</dbReference>
<feature type="compositionally biased region" description="Polar residues" evidence="3">
    <location>
        <begin position="325"/>
        <end position="334"/>
    </location>
</feature>
<feature type="domain" description="AMP-activated protein kinase glycogen-binding" evidence="4">
    <location>
        <begin position="8"/>
        <end position="89"/>
    </location>
</feature>
<feature type="region of interest" description="Disordered" evidence="3">
    <location>
        <begin position="473"/>
        <end position="585"/>
    </location>
</feature>
<feature type="compositionally biased region" description="Polar residues" evidence="3">
    <location>
        <begin position="510"/>
        <end position="519"/>
    </location>
</feature>
<feature type="compositionally biased region" description="Basic and acidic residues" evidence="3">
    <location>
        <begin position="405"/>
        <end position="423"/>
    </location>
</feature>
<dbReference type="Pfam" id="PF16561">
    <property type="entry name" value="AMPK1_CBM"/>
    <property type="match status" value="1"/>
</dbReference>
<feature type="compositionally biased region" description="Basic and acidic residues" evidence="3">
    <location>
        <begin position="473"/>
        <end position="509"/>
    </location>
</feature>
<accession>A0A7H9HY24</accession>
<dbReference type="SUPFAM" id="SSF81296">
    <property type="entry name" value="E set domains"/>
    <property type="match status" value="1"/>
</dbReference>
<keyword evidence="1" id="KW-0597">Phosphoprotein</keyword>
<evidence type="ECO:0000259" key="4">
    <source>
        <dbReference type="Pfam" id="PF16561"/>
    </source>
</evidence>
<dbReference type="OrthoDB" id="5976022at2759"/>
<dbReference type="InterPro" id="IPR032640">
    <property type="entry name" value="AMPK1_CBM"/>
</dbReference>
<evidence type="ECO:0000256" key="2">
    <source>
        <dbReference type="ARBA" id="ARBA00038216"/>
    </source>
</evidence>
<gene>
    <name evidence="5" type="ORF">HG537_0H04070</name>
</gene>
<dbReference type="GO" id="GO:0007165">
    <property type="term" value="P:signal transduction"/>
    <property type="evidence" value="ECO:0007669"/>
    <property type="project" value="TreeGrafter"/>
</dbReference>
<feature type="compositionally biased region" description="Basic and acidic residues" evidence="3">
    <location>
        <begin position="529"/>
        <end position="541"/>
    </location>
</feature>
<name>A0A7H9HY24_9SACH</name>
<dbReference type="EMBL" id="CP059274">
    <property type="protein sequence ID" value="QLQ82644.1"/>
    <property type="molecule type" value="Genomic_DNA"/>
</dbReference>
<dbReference type="PANTHER" id="PTHR10343:SF81">
    <property type="entry name" value="CRUCIFORM DNA-RECOGNIZING PROTEIN 1-RELATED"/>
    <property type="match status" value="1"/>
</dbReference>
<dbReference type="InterPro" id="IPR014756">
    <property type="entry name" value="Ig_E-set"/>
</dbReference>
<feature type="compositionally biased region" description="Basic and acidic residues" evidence="3">
    <location>
        <begin position="171"/>
        <end position="254"/>
    </location>
</feature>
<dbReference type="InterPro" id="IPR013783">
    <property type="entry name" value="Ig-like_fold"/>
</dbReference>
<keyword evidence="6" id="KW-1185">Reference proteome</keyword>